<feature type="compositionally biased region" description="Basic and acidic residues" evidence="1">
    <location>
        <begin position="31"/>
        <end position="48"/>
    </location>
</feature>
<feature type="region of interest" description="Disordered" evidence="1">
    <location>
        <begin position="1"/>
        <end position="54"/>
    </location>
</feature>
<sequence length="105" mass="11553">MTMNISRFGTATRSIMATPRKLAPRSAIRKVPHEGKGGSRAKGKDGAKTRKVTAAKDSPWIPLWISSGAQDVQVADQEVDLEKGEMTQAGFDFFDARDRLEHIPE</sequence>
<evidence type="ECO:0000313" key="3">
    <source>
        <dbReference type="Proteomes" id="UP000254866"/>
    </source>
</evidence>
<evidence type="ECO:0000256" key="1">
    <source>
        <dbReference type="SAM" id="MobiDB-lite"/>
    </source>
</evidence>
<protein>
    <submittedName>
        <fullName evidence="2">Uncharacterized protein</fullName>
    </submittedName>
</protein>
<organism evidence="2 3">
    <name type="scientific">Venustampulla echinocandica</name>
    <dbReference type="NCBI Taxonomy" id="2656787"/>
    <lineage>
        <taxon>Eukaryota</taxon>
        <taxon>Fungi</taxon>
        <taxon>Dikarya</taxon>
        <taxon>Ascomycota</taxon>
        <taxon>Pezizomycotina</taxon>
        <taxon>Leotiomycetes</taxon>
        <taxon>Helotiales</taxon>
        <taxon>Pleuroascaceae</taxon>
        <taxon>Venustampulla</taxon>
    </lineage>
</organism>
<dbReference type="EMBL" id="NPIC01000001">
    <property type="protein sequence ID" value="RDL41369.1"/>
    <property type="molecule type" value="Genomic_DNA"/>
</dbReference>
<accession>A0A370U0R3</accession>
<comment type="caution">
    <text evidence="2">The sequence shown here is derived from an EMBL/GenBank/DDBJ whole genome shotgun (WGS) entry which is preliminary data.</text>
</comment>
<dbReference type="GeneID" id="43594197"/>
<dbReference type="Proteomes" id="UP000254866">
    <property type="component" value="Unassembled WGS sequence"/>
</dbReference>
<dbReference type="RefSeq" id="XP_031874025.1">
    <property type="nucleotide sequence ID" value="XM_032009971.1"/>
</dbReference>
<reference evidence="2 3" key="1">
    <citation type="journal article" date="2018" name="IMA Fungus">
        <title>IMA Genome-F 9: Draft genome sequence of Annulohypoxylon stygium, Aspergillus mulundensis, Berkeleyomyces basicola (syn. Thielaviopsis basicola), Ceratocystis smalleyi, two Cercospora beticola strains, Coleophoma cylindrospora, Fusarium fracticaudum, Phialophora cf. hyalina, and Morchella septimelata.</title>
        <authorList>
            <person name="Wingfield B.D."/>
            <person name="Bills G.F."/>
            <person name="Dong Y."/>
            <person name="Huang W."/>
            <person name="Nel W.J."/>
            <person name="Swalarsk-Parry B.S."/>
            <person name="Vaghefi N."/>
            <person name="Wilken P.M."/>
            <person name="An Z."/>
            <person name="de Beer Z.W."/>
            <person name="De Vos L."/>
            <person name="Chen L."/>
            <person name="Duong T.A."/>
            <person name="Gao Y."/>
            <person name="Hammerbacher A."/>
            <person name="Kikkert J.R."/>
            <person name="Li Y."/>
            <person name="Li H."/>
            <person name="Li K."/>
            <person name="Li Q."/>
            <person name="Liu X."/>
            <person name="Ma X."/>
            <person name="Naidoo K."/>
            <person name="Pethybridge S.J."/>
            <person name="Sun J."/>
            <person name="Steenkamp E.T."/>
            <person name="van der Nest M.A."/>
            <person name="van Wyk S."/>
            <person name="Wingfield M.J."/>
            <person name="Xiong C."/>
            <person name="Yue Q."/>
            <person name="Zhang X."/>
        </authorList>
    </citation>
    <scope>NUCLEOTIDE SEQUENCE [LARGE SCALE GENOMIC DNA]</scope>
    <source>
        <strain evidence="2 3">BP 5553</strain>
    </source>
</reference>
<dbReference type="AlphaFoldDB" id="A0A370U0R3"/>
<gene>
    <name evidence="2" type="ORF">BP5553_01348</name>
</gene>
<proteinExistence type="predicted"/>
<keyword evidence="3" id="KW-1185">Reference proteome</keyword>
<name>A0A370U0R3_9HELO</name>
<evidence type="ECO:0000313" key="2">
    <source>
        <dbReference type="EMBL" id="RDL41369.1"/>
    </source>
</evidence>
<feature type="compositionally biased region" description="Polar residues" evidence="1">
    <location>
        <begin position="1"/>
        <end position="15"/>
    </location>
</feature>